<dbReference type="PANTHER" id="PTHR46463">
    <property type="entry name" value="ZINC FINGER, RING/FYVE/PHD-TYPE"/>
    <property type="match status" value="1"/>
</dbReference>
<evidence type="ECO:0000256" key="10">
    <source>
        <dbReference type="SAM" id="SignalP"/>
    </source>
</evidence>
<evidence type="ECO:0000256" key="2">
    <source>
        <dbReference type="ARBA" id="ARBA00012483"/>
    </source>
</evidence>
<evidence type="ECO:0000313" key="13">
    <source>
        <dbReference type="Proteomes" id="UP000631114"/>
    </source>
</evidence>
<protein>
    <recommendedName>
        <fullName evidence="2">RING-type E3 ubiquitin transferase</fullName>
        <ecNumber evidence="2">2.3.2.27</ecNumber>
    </recommendedName>
</protein>
<dbReference type="PANTHER" id="PTHR46463:SF10">
    <property type="entry name" value="OS01G0926200 PROTEIN"/>
    <property type="match status" value="1"/>
</dbReference>
<proteinExistence type="predicted"/>
<dbReference type="InterPro" id="IPR013083">
    <property type="entry name" value="Znf_RING/FYVE/PHD"/>
</dbReference>
<keyword evidence="7" id="KW-0862">Zinc</keyword>
<dbReference type="Gene3D" id="3.30.40.10">
    <property type="entry name" value="Zinc/RING finger domain, C3HC4 (zinc finger)"/>
    <property type="match status" value="1"/>
</dbReference>
<dbReference type="OrthoDB" id="8062037at2759"/>
<comment type="caution">
    <text evidence="12">The sequence shown here is derived from an EMBL/GenBank/DDBJ whole genome shotgun (WGS) entry which is preliminary data.</text>
</comment>
<keyword evidence="10" id="KW-0732">Signal</keyword>
<keyword evidence="5 8" id="KW-0863">Zinc-finger</keyword>
<name>A0A835HCZ6_9MAGN</name>
<dbReference type="AlphaFoldDB" id="A0A835HCZ6"/>
<gene>
    <name evidence="12" type="ORF">IFM89_007120</name>
</gene>
<feature type="domain" description="RING-type" evidence="11">
    <location>
        <begin position="200"/>
        <end position="240"/>
    </location>
</feature>
<keyword evidence="3" id="KW-0808">Transferase</keyword>
<feature type="region of interest" description="Disordered" evidence="9">
    <location>
        <begin position="127"/>
        <end position="151"/>
    </location>
</feature>
<evidence type="ECO:0000256" key="5">
    <source>
        <dbReference type="ARBA" id="ARBA00022771"/>
    </source>
</evidence>
<evidence type="ECO:0000256" key="6">
    <source>
        <dbReference type="ARBA" id="ARBA00022786"/>
    </source>
</evidence>
<dbReference type="GO" id="GO:0061630">
    <property type="term" value="F:ubiquitin protein ligase activity"/>
    <property type="evidence" value="ECO:0007669"/>
    <property type="project" value="UniProtKB-EC"/>
</dbReference>
<feature type="signal peptide" evidence="10">
    <location>
        <begin position="1"/>
        <end position="21"/>
    </location>
</feature>
<accession>A0A835HCZ6</accession>
<dbReference type="SUPFAM" id="SSF57850">
    <property type="entry name" value="RING/U-box"/>
    <property type="match status" value="1"/>
</dbReference>
<evidence type="ECO:0000256" key="4">
    <source>
        <dbReference type="ARBA" id="ARBA00022723"/>
    </source>
</evidence>
<evidence type="ECO:0000256" key="9">
    <source>
        <dbReference type="SAM" id="MobiDB-lite"/>
    </source>
</evidence>
<evidence type="ECO:0000256" key="8">
    <source>
        <dbReference type="PROSITE-ProRule" id="PRU00175"/>
    </source>
</evidence>
<keyword evidence="4" id="KW-0479">Metal-binding</keyword>
<dbReference type="Proteomes" id="UP000631114">
    <property type="component" value="Unassembled WGS sequence"/>
</dbReference>
<dbReference type="EMBL" id="JADFTS010000007">
    <property type="protein sequence ID" value="KAF9596067.1"/>
    <property type="molecule type" value="Genomic_DNA"/>
</dbReference>
<evidence type="ECO:0000313" key="12">
    <source>
        <dbReference type="EMBL" id="KAF9596067.1"/>
    </source>
</evidence>
<dbReference type="Pfam" id="PF13639">
    <property type="entry name" value="zf-RING_2"/>
    <property type="match status" value="1"/>
</dbReference>
<keyword evidence="13" id="KW-1185">Reference proteome</keyword>
<dbReference type="SMART" id="SM00184">
    <property type="entry name" value="RING"/>
    <property type="match status" value="1"/>
</dbReference>
<dbReference type="EC" id="2.3.2.27" evidence="2"/>
<comment type="catalytic activity">
    <reaction evidence="1">
        <text>S-ubiquitinyl-[E2 ubiquitin-conjugating enzyme]-L-cysteine + [acceptor protein]-L-lysine = [E2 ubiquitin-conjugating enzyme]-L-cysteine + N(6)-ubiquitinyl-[acceptor protein]-L-lysine.</text>
        <dbReference type="EC" id="2.3.2.27"/>
    </reaction>
</comment>
<dbReference type="CDD" id="cd23116">
    <property type="entry name" value="RING-H2_AIRP1-like"/>
    <property type="match status" value="1"/>
</dbReference>
<evidence type="ECO:0000256" key="3">
    <source>
        <dbReference type="ARBA" id="ARBA00022679"/>
    </source>
</evidence>
<dbReference type="InterPro" id="IPR001841">
    <property type="entry name" value="Znf_RING"/>
</dbReference>
<reference evidence="12 13" key="1">
    <citation type="submission" date="2020-10" db="EMBL/GenBank/DDBJ databases">
        <title>The Coptis chinensis genome and diversification of protoberbering-type alkaloids.</title>
        <authorList>
            <person name="Wang B."/>
            <person name="Shu S."/>
            <person name="Song C."/>
            <person name="Liu Y."/>
        </authorList>
    </citation>
    <scope>NUCLEOTIDE SEQUENCE [LARGE SCALE GENOMIC DNA]</scope>
    <source>
        <strain evidence="12">HL-2020</strain>
        <tissue evidence="12">Leaf</tissue>
    </source>
</reference>
<sequence>MPRDGMFAISFLRLFGGIAMGAFCCCPCGEDTDEYSYPSSSIYRHCICLRYFLHQLLSGYSAMFHRLDERSIASPIQGTTSLTATELGTASDNSLNAMYFSVPRPMPYDADQRPSRLQRDGLVFRREKSSSNFQEESQPLRRSGSSSGVEPMVAGKKWIRVDSEEECKIGSSESSEKNVSAKVSQGLAYTFPPPEDEDVCPTCLDEYTPENPKIITRCSHHFHLGCIYEWMERSETCPLCGKVPTKLLGYFCIICGC</sequence>
<evidence type="ECO:0000256" key="1">
    <source>
        <dbReference type="ARBA" id="ARBA00000900"/>
    </source>
</evidence>
<dbReference type="GO" id="GO:0008270">
    <property type="term" value="F:zinc ion binding"/>
    <property type="evidence" value="ECO:0007669"/>
    <property type="project" value="UniProtKB-KW"/>
</dbReference>
<dbReference type="PROSITE" id="PS50089">
    <property type="entry name" value="ZF_RING_2"/>
    <property type="match status" value="1"/>
</dbReference>
<evidence type="ECO:0000259" key="11">
    <source>
        <dbReference type="PROSITE" id="PS50089"/>
    </source>
</evidence>
<keyword evidence="6" id="KW-0833">Ubl conjugation pathway</keyword>
<organism evidence="12 13">
    <name type="scientific">Coptis chinensis</name>
    <dbReference type="NCBI Taxonomy" id="261450"/>
    <lineage>
        <taxon>Eukaryota</taxon>
        <taxon>Viridiplantae</taxon>
        <taxon>Streptophyta</taxon>
        <taxon>Embryophyta</taxon>
        <taxon>Tracheophyta</taxon>
        <taxon>Spermatophyta</taxon>
        <taxon>Magnoliopsida</taxon>
        <taxon>Ranunculales</taxon>
        <taxon>Ranunculaceae</taxon>
        <taxon>Coptidoideae</taxon>
        <taxon>Coptis</taxon>
    </lineage>
</organism>
<feature type="chain" id="PRO_5032904488" description="RING-type E3 ubiquitin transferase" evidence="10">
    <location>
        <begin position="22"/>
        <end position="257"/>
    </location>
</feature>
<evidence type="ECO:0000256" key="7">
    <source>
        <dbReference type="ARBA" id="ARBA00022833"/>
    </source>
</evidence>